<organism evidence="2 3">
    <name type="scientific">Symbiodinium natans</name>
    <dbReference type="NCBI Taxonomy" id="878477"/>
    <lineage>
        <taxon>Eukaryota</taxon>
        <taxon>Sar</taxon>
        <taxon>Alveolata</taxon>
        <taxon>Dinophyceae</taxon>
        <taxon>Suessiales</taxon>
        <taxon>Symbiodiniaceae</taxon>
        <taxon>Symbiodinium</taxon>
    </lineage>
</organism>
<reference evidence="2" key="1">
    <citation type="submission" date="2021-02" db="EMBL/GenBank/DDBJ databases">
        <authorList>
            <person name="Dougan E. K."/>
            <person name="Rhodes N."/>
            <person name="Thang M."/>
            <person name="Chan C."/>
        </authorList>
    </citation>
    <scope>NUCLEOTIDE SEQUENCE</scope>
</reference>
<evidence type="ECO:0000313" key="2">
    <source>
        <dbReference type="EMBL" id="CAE7362554.1"/>
    </source>
</evidence>
<proteinExistence type="predicted"/>
<keyword evidence="1" id="KW-0175">Coiled coil</keyword>
<evidence type="ECO:0000313" key="3">
    <source>
        <dbReference type="Proteomes" id="UP000604046"/>
    </source>
</evidence>
<dbReference type="EMBL" id="CAJNDS010002182">
    <property type="protein sequence ID" value="CAE7362554.1"/>
    <property type="molecule type" value="Genomic_DNA"/>
</dbReference>
<comment type="caution">
    <text evidence="2">The sequence shown here is derived from an EMBL/GenBank/DDBJ whole genome shotgun (WGS) entry which is preliminary data.</text>
</comment>
<accession>A0A812Q2G1</accession>
<feature type="coiled-coil region" evidence="1">
    <location>
        <begin position="94"/>
        <end position="121"/>
    </location>
</feature>
<evidence type="ECO:0008006" key="4">
    <source>
        <dbReference type="Google" id="ProtNLM"/>
    </source>
</evidence>
<keyword evidence="3" id="KW-1185">Reference proteome</keyword>
<gene>
    <name evidence="2" type="ORF">SNAT2548_LOCUS19558</name>
</gene>
<evidence type="ECO:0000256" key="1">
    <source>
        <dbReference type="SAM" id="Coils"/>
    </source>
</evidence>
<protein>
    <recommendedName>
        <fullName evidence="4">Sfi1 spindle body domain-containing protein</fullName>
    </recommendedName>
</protein>
<name>A0A812Q2G1_9DINO</name>
<dbReference type="Proteomes" id="UP000604046">
    <property type="component" value="Unassembled WGS sequence"/>
</dbReference>
<sequence length="823" mass="93007">MGRDGHVLALEPVVKQEGRESREAVQELGSHQLALSPSLQLDRVQVFQELGSLHDALERPRPAAYEDSLWRDNRRLRGEVQAWKDEAAARHRETAELRLEVAQLQAELQAERSRSQELLVQLEVLVGRRDLAIEGCPSSSSSRFRAEGLVDWRAKRPFGSAWETTSAALADCEAKPSDASNTHGRVSMGLAAMAARHAGEVAELQLQHTSALQELQGRADVSLGRARLAEVRCASLEEKQVRCFAMMAHQLEVQTCADAFVAWKNACRSARTLRQTKVCMASVLLRAFEQRESFPGMVLHSWAAVCLAERAQRRRNEMEAELSIRESVHQSRLSWLMSCRTSSELQAGAKVLFLSWRCVALSAGSSGLHVRLRLEEARRISAQRYLLQQRERHGSQFTVQDVLGAWSQEVLVRRHHKVLQQSNLARVQHAQVSKSLSLKWLALLQSSKEDALLSRAFLAMHLETRERVQEARSRALSAQQTSELVSCANSRAIQAVLLAMDRSGLSLQKSAFSEWRATVHAGKTTRSLEMHQRTAAVLQRRFECIVTGLSSRSVALRKLSQALLAWARAARQRALDNLRVDERAQFCAWRLRFIESSICWQGKDFDALLVFHTWQAWIQFCQLTARDHASAKFLGHVHQLQSQWSNMQILTIGASLQVQLSFLMRACFAAWRRARRLARASGDQQECQRLQIRLAQACYSRDCLLQSVAGKVQEQAVGFWLRLAWVLWCRLRLERMILEESDAARALLEQLQERWAQHQMLQHAQEQADHQACHRLEHMLEVSQDSLRQAANVSPAGMIAESGMVTGLTQRLPPPCLCHGSLV</sequence>
<dbReference type="AlphaFoldDB" id="A0A812Q2G1"/>
<dbReference type="OrthoDB" id="428843at2759"/>